<evidence type="ECO:0000313" key="2">
    <source>
        <dbReference type="Proteomes" id="UP000032871"/>
    </source>
</evidence>
<evidence type="ECO:0000313" key="1">
    <source>
        <dbReference type="EMBL" id="EFU67933.1"/>
    </source>
</evidence>
<organism evidence="1 2">
    <name type="scientific">Aggregatibacter segnis ATCC 33393</name>
    <dbReference type="NCBI Taxonomy" id="888057"/>
    <lineage>
        <taxon>Bacteria</taxon>
        <taxon>Pseudomonadati</taxon>
        <taxon>Pseudomonadota</taxon>
        <taxon>Gammaproteobacteria</taxon>
        <taxon>Pasteurellales</taxon>
        <taxon>Pasteurellaceae</taxon>
        <taxon>Aggregatibacter</taxon>
    </lineage>
</organism>
<accession>E6KWQ2</accession>
<dbReference type="AlphaFoldDB" id="E6KWQ2"/>
<reference evidence="1 2" key="1">
    <citation type="submission" date="2010-12" db="EMBL/GenBank/DDBJ databases">
        <authorList>
            <person name="Muzny D."/>
            <person name="Qin X."/>
            <person name="Deng J."/>
            <person name="Jiang H."/>
            <person name="Liu Y."/>
            <person name="Qu J."/>
            <person name="Song X.-Z."/>
            <person name="Zhang L."/>
            <person name="Thornton R."/>
            <person name="Coyle M."/>
            <person name="Francisco L."/>
            <person name="Jackson L."/>
            <person name="Javaid M."/>
            <person name="Korchina V."/>
            <person name="Kovar C."/>
            <person name="Mata R."/>
            <person name="Mathew T."/>
            <person name="Ngo R."/>
            <person name="Nguyen L."/>
            <person name="Nguyen N."/>
            <person name="Okwuonu G."/>
            <person name="Ongeri F."/>
            <person name="Pham C."/>
            <person name="Simmons D."/>
            <person name="Wilczek-Boney K."/>
            <person name="Hale W."/>
            <person name="Jakkamsetti A."/>
            <person name="Pham P."/>
            <person name="Ruth R."/>
            <person name="San Lucas F."/>
            <person name="Warren J."/>
            <person name="Zhang J."/>
            <person name="Zhao Z."/>
            <person name="Zhou C."/>
            <person name="Zhu D."/>
            <person name="Lee S."/>
            <person name="Bess C."/>
            <person name="Blankenburg K."/>
            <person name="Forbes L."/>
            <person name="Fu Q."/>
            <person name="Gubbala S."/>
            <person name="Hirani K."/>
            <person name="Jayaseelan J.C."/>
            <person name="Lara F."/>
            <person name="Munidasa M."/>
            <person name="Palculict T."/>
            <person name="Patil S."/>
            <person name="Pu L.-L."/>
            <person name="Saada N."/>
            <person name="Tang L."/>
            <person name="Weissenberger G."/>
            <person name="Zhu Y."/>
            <person name="Hemphill L."/>
            <person name="Shang Y."/>
            <person name="Youmans B."/>
            <person name="Ayvaz T."/>
            <person name="Ross M."/>
            <person name="Santibanez J."/>
            <person name="Aqrawi P."/>
            <person name="Gross S."/>
            <person name="Joshi V."/>
            <person name="Fowler G."/>
            <person name="Nazareth L."/>
            <person name="Reid J."/>
            <person name="Worley K."/>
            <person name="Petrosino J."/>
            <person name="Highlander S."/>
            <person name="Gibbs R."/>
        </authorList>
    </citation>
    <scope>NUCLEOTIDE SEQUENCE [LARGE SCALE GENOMIC DNA]</scope>
    <source>
        <strain evidence="1 2">ATCC 33393</strain>
    </source>
</reference>
<comment type="caution">
    <text evidence="1">The sequence shown here is derived from an EMBL/GenBank/DDBJ whole genome shotgun (WGS) entry which is preliminary data.</text>
</comment>
<dbReference type="EMBL" id="AEPS01000003">
    <property type="protein sequence ID" value="EFU67933.1"/>
    <property type="molecule type" value="Genomic_DNA"/>
</dbReference>
<keyword evidence="2" id="KW-1185">Reference proteome</keyword>
<proteinExistence type="predicted"/>
<protein>
    <submittedName>
        <fullName evidence="1">Uncharacterized protein</fullName>
    </submittedName>
</protein>
<name>E6KWQ2_9PAST</name>
<dbReference type="Proteomes" id="UP000032871">
    <property type="component" value="Unassembled WGS sequence"/>
</dbReference>
<sequence>MSIKIERAIMEQRLRLQRLVEYNTLWQRGQTARWPFCKGRILITALQSPQRAMRE</sequence>
<dbReference type="HOGENOM" id="CLU_3021570_0_0_6"/>
<gene>
    <name evidence="1" type="ORF">HMPREF9064_0596</name>
</gene>